<dbReference type="RefSeq" id="WP_102196227.1">
    <property type="nucleotide sequence ID" value="NZ_NIPR01000022.1"/>
</dbReference>
<sequence length="182" mass="20504">MELYIRKADLAVGNILVIANQSKETIFIASRDKDNPFLIKLYNRLNTLIGEITLKNNFLKIYSIKINGEEKAAINALPMIDLKFVYLSQINWSVIGNLVTSDYHVIKSGKEILKVQPTILSQGQPGLELHFDNLDDGPMGTLLAIFLDKYIKLPTLAPKADLDNLGMKSKMSYLNNFKNKCD</sequence>
<dbReference type="OrthoDB" id="2304593at2"/>
<proteinExistence type="predicted"/>
<dbReference type="Proteomes" id="UP000235649">
    <property type="component" value="Unassembled WGS sequence"/>
</dbReference>
<keyword evidence="2" id="KW-1185">Reference proteome</keyword>
<organism evidence="1 2">
    <name type="scientific">Companilactobacillus nuruki</name>
    <dbReference type="NCBI Taxonomy" id="1993540"/>
    <lineage>
        <taxon>Bacteria</taxon>
        <taxon>Bacillati</taxon>
        <taxon>Bacillota</taxon>
        <taxon>Bacilli</taxon>
        <taxon>Lactobacillales</taxon>
        <taxon>Lactobacillaceae</taxon>
        <taxon>Companilactobacillus</taxon>
    </lineage>
</organism>
<gene>
    <name evidence="1" type="ORF">CBP76_07030</name>
</gene>
<dbReference type="EMBL" id="NIPR01000022">
    <property type="protein sequence ID" value="PMD70238.1"/>
    <property type="molecule type" value="Genomic_DNA"/>
</dbReference>
<accession>A0A2N7ATX7</accession>
<name>A0A2N7ATX7_9LACO</name>
<dbReference type="AlphaFoldDB" id="A0A2N7ATX7"/>
<evidence type="ECO:0000313" key="2">
    <source>
        <dbReference type="Proteomes" id="UP000235649"/>
    </source>
</evidence>
<comment type="caution">
    <text evidence="1">The sequence shown here is derived from an EMBL/GenBank/DDBJ whole genome shotgun (WGS) entry which is preliminary data.</text>
</comment>
<protein>
    <submittedName>
        <fullName evidence="1">Uncharacterized protein</fullName>
    </submittedName>
</protein>
<reference evidence="1 2" key="1">
    <citation type="submission" date="2017-05" db="EMBL/GenBank/DDBJ databases">
        <title>Lactobacillus nurukis nov., sp. nov., isolated from nuruk.</title>
        <authorList>
            <person name="Kim S.-J."/>
        </authorList>
    </citation>
    <scope>NUCLEOTIDE SEQUENCE [LARGE SCALE GENOMIC DNA]</scope>
    <source>
        <strain evidence="1 2">SYF10-1a</strain>
    </source>
</reference>
<evidence type="ECO:0000313" key="1">
    <source>
        <dbReference type="EMBL" id="PMD70238.1"/>
    </source>
</evidence>